<dbReference type="PROSITE" id="PS51318">
    <property type="entry name" value="TAT"/>
    <property type="match status" value="1"/>
</dbReference>
<reference evidence="2" key="1">
    <citation type="submission" date="2023-09" db="EMBL/GenBank/DDBJ databases">
        <title>30 novel species of actinomycetes from the DSMZ collection.</title>
        <authorList>
            <person name="Nouioui I."/>
        </authorList>
    </citation>
    <scope>NUCLEOTIDE SEQUENCE</scope>
    <source>
        <strain evidence="2">DSM 115977</strain>
    </source>
</reference>
<dbReference type="Proteomes" id="UP001180973">
    <property type="component" value="Unassembled WGS sequence"/>
</dbReference>
<proteinExistence type="predicted"/>
<protein>
    <recommendedName>
        <fullName evidence="4">Peptidase inhibitor family I36</fullName>
    </recommendedName>
</protein>
<name>A0ABU2WX43_9ACTN</name>
<evidence type="ECO:0008006" key="4">
    <source>
        <dbReference type="Google" id="ProtNLM"/>
    </source>
</evidence>
<evidence type="ECO:0000256" key="1">
    <source>
        <dbReference type="SAM" id="SignalP"/>
    </source>
</evidence>
<keyword evidence="3" id="KW-1185">Reference proteome</keyword>
<evidence type="ECO:0000313" key="2">
    <source>
        <dbReference type="EMBL" id="MDT0530500.1"/>
    </source>
</evidence>
<evidence type="ECO:0000313" key="3">
    <source>
        <dbReference type="Proteomes" id="UP001180973"/>
    </source>
</evidence>
<organism evidence="2 3">
    <name type="scientific">Micromonospora reichwaldensis</name>
    <dbReference type="NCBI Taxonomy" id="3075516"/>
    <lineage>
        <taxon>Bacteria</taxon>
        <taxon>Bacillati</taxon>
        <taxon>Actinomycetota</taxon>
        <taxon>Actinomycetes</taxon>
        <taxon>Micromonosporales</taxon>
        <taxon>Micromonosporaceae</taxon>
        <taxon>Micromonospora</taxon>
    </lineage>
</organism>
<keyword evidence="1" id="KW-0732">Signal</keyword>
<dbReference type="InterPro" id="IPR006311">
    <property type="entry name" value="TAT_signal"/>
</dbReference>
<comment type="caution">
    <text evidence="2">The sequence shown here is derived from an EMBL/GenBank/DDBJ whole genome shotgun (WGS) entry which is preliminary data.</text>
</comment>
<gene>
    <name evidence="2" type="ORF">RM555_16025</name>
</gene>
<sequence length="153" mass="17117">MRDLRRIRVLATAAAVVALLTAAASPARADTTLEVRPGLSPFFSDGKNGSGPREYVTRNLSTEARNQYLRSCRSGYSCYAVGEGDGQHTFFELYYCDNRNLTNFLGRGAAVNHQTDEAVAYLRDRESVTRQEINPDNIPVSVDWNPIWYIHPC</sequence>
<accession>A0ABU2WX43</accession>
<dbReference type="RefSeq" id="WP_311412491.1">
    <property type="nucleotide sequence ID" value="NZ_JAVRFL010000017.1"/>
</dbReference>
<dbReference type="EMBL" id="JAVRFL010000017">
    <property type="protein sequence ID" value="MDT0530500.1"/>
    <property type="molecule type" value="Genomic_DNA"/>
</dbReference>
<feature type="chain" id="PRO_5046157652" description="Peptidase inhibitor family I36" evidence="1">
    <location>
        <begin position="30"/>
        <end position="153"/>
    </location>
</feature>
<feature type="signal peptide" evidence="1">
    <location>
        <begin position="1"/>
        <end position="29"/>
    </location>
</feature>